<evidence type="ECO:0000313" key="3">
    <source>
        <dbReference type="Proteomes" id="UP000257109"/>
    </source>
</evidence>
<dbReference type="InterPro" id="IPR036397">
    <property type="entry name" value="RNaseH_sf"/>
</dbReference>
<keyword evidence="3" id="KW-1185">Reference proteome</keyword>
<dbReference type="SUPFAM" id="SSF53098">
    <property type="entry name" value="Ribonuclease H-like"/>
    <property type="match status" value="1"/>
</dbReference>
<dbReference type="Pfam" id="PF24626">
    <property type="entry name" value="SH3_Tf2-1"/>
    <property type="match status" value="1"/>
</dbReference>
<dbReference type="OrthoDB" id="1935586at2759"/>
<feature type="domain" description="Tf2-1-like SH3-like" evidence="1">
    <location>
        <begin position="175"/>
        <end position="234"/>
    </location>
</feature>
<dbReference type="Gene3D" id="3.30.420.10">
    <property type="entry name" value="Ribonuclease H-like superfamily/Ribonuclease H"/>
    <property type="match status" value="2"/>
</dbReference>
<protein>
    <recommendedName>
        <fullName evidence="1">Tf2-1-like SH3-like domain-containing protein</fullName>
    </recommendedName>
</protein>
<proteinExistence type="predicted"/>
<accession>A0A371F5H5</accession>
<dbReference type="AlphaFoldDB" id="A0A371F5H5"/>
<dbReference type="PANTHER" id="PTHR35046">
    <property type="entry name" value="ZINC KNUCKLE (CCHC-TYPE) FAMILY PROTEIN"/>
    <property type="match status" value="1"/>
</dbReference>
<reference evidence="2" key="1">
    <citation type="submission" date="2018-05" db="EMBL/GenBank/DDBJ databases">
        <title>Draft genome of Mucuna pruriens seed.</title>
        <authorList>
            <person name="Nnadi N.E."/>
            <person name="Vos R."/>
            <person name="Hasami M.H."/>
            <person name="Devisetty U.K."/>
            <person name="Aguiy J.C."/>
        </authorList>
    </citation>
    <scope>NUCLEOTIDE SEQUENCE [LARGE SCALE GENOMIC DNA]</scope>
    <source>
        <strain evidence="2">JCA_2017</strain>
    </source>
</reference>
<evidence type="ECO:0000313" key="2">
    <source>
        <dbReference type="EMBL" id="RDX73521.1"/>
    </source>
</evidence>
<dbReference type="GO" id="GO:0003676">
    <property type="term" value="F:nucleic acid binding"/>
    <property type="evidence" value="ECO:0007669"/>
    <property type="project" value="InterPro"/>
</dbReference>
<dbReference type="Proteomes" id="UP000257109">
    <property type="component" value="Unassembled WGS sequence"/>
</dbReference>
<dbReference type="InterPro" id="IPR056924">
    <property type="entry name" value="SH3_Tf2-1"/>
</dbReference>
<dbReference type="EMBL" id="QJKJ01010497">
    <property type="protein sequence ID" value="RDX73521.1"/>
    <property type="molecule type" value="Genomic_DNA"/>
</dbReference>
<dbReference type="InterPro" id="IPR012337">
    <property type="entry name" value="RNaseH-like_sf"/>
</dbReference>
<evidence type="ECO:0000259" key="1">
    <source>
        <dbReference type="Pfam" id="PF24626"/>
    </source>
</evidence>
<sequence>MDFVLGLPKTHSRRDSIFVVVDRFSKIAHFIPCHKTDDACHVANLFFWKVVRLHGLPKSTDKLGTKLFFSTICHPQMDDQTEVEAWLPHIKFTYNRVVNEATSHTPFELVYGCNPLSPLDLMPLFISFEANLEGLSKAQSMVRLHEKAKTFKERQDKRYVERENRDKEGRVFAEGDLVWVRLQKERFPNLRKSKLLTRGVGPFLVLKQINDNAYVLDMPREFGGSCTFNVSDLSLFDASLDNPNLRTNSFQEGEFDTN</sequence>
<comment type="caution">
    <text evidence="2">The sequence shown here is derived from an EMBL/GenBank/DDBJ whole genome shotgun (WGS) entry which is preliminary data.</text>
</comment>
<gene>
    <name evidence="2" type="ORF">CR513_46863</name>
</gene>
<feature type="non-terminal residue" evidence="2">
    <location>
        <position position="1"/>
    </location>
</feature>
<organism evidence="2 3">
    <name type="scientific">Mucuna pruriens</name>
    <name type="common">Velvet bean</name>
    <name type="synonym">Dolichos pruriens</name>
    <dbReference type="NCBI Taxonomy" id="157652"/>
    <lineage>
        <taxon>Eukaryota</taxon>
        <taxon>Viridiplantae</taxon>
        <taxon>Streptophyta</taxon>
        <taxon>Embryophyta</taxon>
        <taxon>Tracheophyta</taxon>
        <taxon>Spermatophyta</taxon>
        <taxon>Magnoliopsida</taxon>
        <taxon>eudicotyledons</taxon>
        <taxon>Gunneridae</taxon>
        <taxon>Pentapetalae</taxon>
        <taxon>rosids</taxon>
        <taxon>fabids</taxon>
        <taxon>Fabales</taxon>
        <taxon>Fabaceae</taxon>
        <taxon>Papilionoideae</taxon>
        <taxon>50 kb inversion clade</taxon>
        <taxon>NPAAA clade</taxon>
        <taxon>indigoferoid/millettioid clade</taxon>
        <taxon>Phaseoleae</taxon>
        <taxon>Mucuna</taxon>
    </lineage>
</organism>
<name>A0A371F5H5_MUCPR</name>
<dbReference type="PANTHER" id="PTHR35046:SF9">
    <property type="entry name" value="RNA-DIRECTED DNA POLYMERASE"/>
    <property type="match status" value="1"/>
</dbReference>
<dbReference type="STRING" id="157652.A0A371F5H5"/>